<organism evidence="3 4">
    <name type="scientific">Mesorhizobium plurifarium</name>
    <dbReference type="NCBI Taxonomy" id="69974"/>
    <lineage>
        <taxon>Bacteria</taxon>
        <taxon>Pseudomonadati</taxon>
        <taxon>Pseudomonadota</taxon>
        <taxon>Alphaproteobacteria</taxon>
        <taxon>Hyphomicrobiales</taxon>
        <taxon>Phyllobacteriaceae</taxon>
        <taxon>Mesorhizobium</taxon>
    </lineage>
</organism>
<gene>
    <name evidence="3" type="ORF">MPL3356_390243</name>
</gene>
<dbReference type="Proteomes" id="UP000045285">
    <property type="component" value="Unassembled WGS sequence"/>
</dbReference>
<evidence type="ECO:0000256" key="1">
    <source>
        <dbReference type="SAM" id="MobiDB-lite"/>
    </source>
</evidence>
<keyword evidence="2" id="KW-0732">Signal</keyword>
<dbReference type="EMBL" id="CCMZ01000033">
    <property type="protein sequence ID" value="CDX22308.1"/>
    <property type="molecule type" value="Genomic_DNA"/>
</dbReference>
<dbReference type="AlphaFoldDB" id="A0A090DYZ4"/>
<evidence type="ECO:0000313" key="4">
    <source>
        <dbReference type="Proteomes" id="UP000045285"/>
    </source>
</evidence>
<name>A0A090DYZ4_MESPL</name>
<sequence>MRLVLTLLLTLAGSTALAASPEDDYIAARDKAIADITAQESANTAIETIDAQNEKALADLQQRLAAILGPLSVKGFPATGTNNIESLNASDIGYGMLDGLRYAQSDDGPSIIVSTRGLTERWLKSKSAEAEADFKLPADIGAALKLDGFYTQAIGSDAAFSGTLDFSLTKPEGADVVVARLGGWTQDVGPIYEQHVVVAVVKGDRVMIAEAPASPAVPKIAACDSIWAAADAAAQKAQQADEGSDQDDPQASDPANAAWEKGDADYRACMAQRLPGDPSFPTLLKQAQDLADGMAGK</sequence>
<feature type="chain" id="PRO_5001854620" evidence="2">
    <location>
        <begin position="19"/>
        <end position="297"/>
    </location>
</feature>
<evidence type="ECO:0000256" key="2">
    <source>
        <dbReference type="SAM" id="SignalP"/>
    </source>
</evidence>
<protein>
    <submittedName>
        <fullName evidence="3">Uncharacterized protein</fullName>
    </submittedName>
</protein>
<evidence type="ECO:0000313" key="3">
    <source>
        <dbReference type="EMBL" id="CDX22308.1"/>
    </source>
</evidence>
<feature type="signal peptide" evidence="2">
    <location>
        <begin position="1"/>
        <end position="18"/>
    </location>
</feature>
<accession>A0A090DYZ4</accession>
<reference evidence="4" key="1">
    <citation type="submission" date="2014-08" db="EMBL/GenBank/DDBJ databases">
        <authorList>
            <person name="Moulin L."/>
        </authorList>
    </citation>
    <scope>NUCLEOTIDE SEQUENCE [LARGE SCALE GENOMIC DNA]</scope>
</reference>
<keyword evidence="4" id="KW-1185">Reference proteome</keyword>
<proteinExistence type="predicted"/>
<feature type="region of interest" description="Disordered" evidence="1">
    <location>
        <begin position="234"/>
        <end position="297"/>
    </location>
</feature>